<feature type="compositionally biased region" description="Basic and acidic residues" evidence="1">
    <location>
        <begin position="51"/>
        <end position="61"/>
    </location>
</feature>
<keyword evidence="4" id="KW-1185">Reference proteome</keyword>
<accession>A0ABQ2CPX8</accession>
<gene>
    <name evidence="3" type="ORF">GCM10009083_08510</name>
</gene>
<dbReference type="EMBL" id="BMNN01000001">
    <property type="protein sequence ID" value="GGI94224.1"/>
    <property type="molecule type" value="Genomic_DNA"/>
</dbReference>
<sequence length="71" mass="7475">MHLALVLPEPLALPLLAAVLLRGIAMLLMAMLVLMGMALIVTLARRVGRGSDRSSADKQSHGGEQANGQTK</sequence>
<reference evidence="4" key="1">
    <citation type="journal article" date="2019" name="Int. J. Syst. Evol. Microbiol.">
        <title>The Global Catalogue of Microorganisms (GCM) 10K type strain sequencing project: providing services to taxonomists for standard genome sequencing and annotation.</title>
        <authorList>
            <consortium name="The Broad Institute Genomics Platform"/>
            <consortium name="The Broad Institute Genome Sequencing Center for Infectious Disease"/>
            <person name="Wu L."/>
            <person name="Ma J."/>
        </authorList>
    </citation>
    <scope>NUCLEOTIDE SEQUENCE [LARGE SCALE GENOMIC DNA]</scope>
    <source>
        <strain evidence="4">JCM 11590</strain>
    </source>
</reference>
<evidence type="ECO:0000256" key="1">
    <source>
        <dbReference type="SAM" id="MobiDB-lite"/>
    </source>
</evidence>
<feature type="region of interest" description="Disordered" evidence="1">
    <location>
        <begin position="51"/>
        <end position="71"/>
    </location>
</feature>
<dbReference type="Proteomes" id="UP000633263">
    <property type="component" value="Unassembled WGS sequence"/>
</dbReference>
<organism evidence="3 4">
    <name type="scientific">Halopseudomonas pertucinogena</name>
    <dbReference type="NCBI Taxonomy" id="86175"/>
    <lineage>
        <taxon>Bacteria</taxon>
        <taxon>Pseudomonadati</taxon>
        <taxon>Pseudomonadota</taxon>
        <taxon>Gammaproteobacteria</taxon>
        <taxon>Pseudomonadales</taxon>
        <taxon>Pseudomonadaceae</taxon>
        <taxon>Halopseudomonas</taxon>
    </lineage>
</organism>
<keyword evidence="2" id="KW-1133">Transmembrane helix</keyword>
<protein>
    <submittedName>
        <fullName evidence="3">Uncharacterized protein</fullName>
    </submittedName>
</protein>
<keyword evidence="2" id="KW-0812">Transmembrane</keyword>
<feature type="transmembrane region" description="Helical" evidence="2">
    <location>
        <begin position="20"/>
        <end position="44"/>
    </location>
</feature>
<evidence type="ECO:0000256" key="2">
    <source>
        <dbReference type="SAM" id="Phobius"/>
    </source>
</evidence>
<proteinExistence type="predicted"/>
<name>A0ABQ2CPX8_9GAMM</name>
<evidence type="ECO:0000313" key="4">
    <source>
        <dbReference type="Proteomes" id="UP000633263"/>
    </source>
</evidence>
<keyword evidence="2" id="KW-0472">Membrane</keyword>
<comment type="caution">
    <text evidence="3">The sequence shown here is derived from an EMBL/GenBank/DDBJ whole genome shotgun (WGS) entry which is preliminary data.</text>
</comment>
<evidence type="ECO:0000313" key="3">
    <source>
        <dbReference type="EMBL" id="GGI94224.1"/>
    </source>
</evidence>